<dbReference type="AlphaFoldDB" id="A0A3D9LA01"/>
<gene>
    <name evidence="2" type="ORF">C8E99_0742</name>
</gene>
<evidence type="ECO:0000256" key="1">
    <source>
        <dbReference type="SAM" id="Phobius"/>
    </source>
</evidence>
<reference evidence="2 3" key="1">
    <citation type="submission" date="2018-07" db="EMBL/GenBank/DDBJ databases">
        <title>Sequencing the genomes of 1000 actinobacteria strains.</title>
        <authorList>
            <person name="Klenk H.-P."/>
        </authorList>
    </citation>
    <scope>NUCLEOTIDE SEQUENCE [LARGE SCALE GENOMIC DNA]</scope>
    <source>
        <strain evidence="2 3">DSM 14442</strain>
    </source>
</reference>
<accession>A0A3D9LA01</accession>
<evidence type="ECO:0000313" key="3">
    <source>
        <dbReference type="Proteomes" id="UP000256727"/>
    </source>
</evidence>
<feature type="transmembrane region" description="Helical" evidence="1">
    <location>
        <begin position="25"/>
        <end position="44"/>
    </location>
</feature>
<proteinExistence type="predicted"/>
<keyword evidence="1" id="KW-0472">Membrane</keyword>
<sequence>MAGTISEGLSVIGSTFLAIAYPADAIIELFSIVITLIIFALVWMRRANVFFRRLR</sequence>
<organism evidence="2 3">
    <name type="scientific">Citricoccus muralis</name>
    <dbReference type="NCBI Taxonomy" id="169134"/>
    <lineage>
        <taxon>Bacteria</taxon>
        <taxon>Bacillati</taxon>
        <taxon>Actinomycetota</taxon>
        <taxon>Actinomycetes</taxon>
        <taxon>Micrococcales</taxon>
        <taxon>Micrococcaceae</taxon>
        <taxon>Citricoccus</taxon>
    </lineage>
</organism>
<keyword evidence="1" id="KW-1133">Transmembrane helix</keyword>
<keyword evidence="3" id="KW-1185">Reference proteome</keyword>
<protein>
    <submittedName>
        <fullName evidence="2">Uncharacterized protein</fullName>
    </submittedName>
</protein>
<evidence type="ECO:0000313" key="2">
    <source>
        <dbReference type="EMBL" id="REE02952.1"/>
    </source>
</evidence>
<dbReference type="EMBL" id="QREH01000001">
    <property type="protein sequence ID" value="REE02952.1"/>
    <property type="molecule type" value="Genomic_DNA"/>
</dbReference>
<keyword evidence="1" id="KW-0812">Transmembrane</keyword>
<dbReference type="Proteomes" id="UP000256727">
    <property type="component" value="Unassembled WGS sequence"/>
</dbReference>
<name>A0A3D9LA01_9MICC</name>
<comment type="caution">
    <text evidence="2">The sequence shown here is derived from an EMBL/GenBank/DDBJ whole genome shotgun (WGS) entry which is preliminary data.</text>
</comment>